<dbReference type="InterPro" id="IPR003409">
    <property type="entry name" value="MORN"/>
</dbReference>
<gene>
    <name evidence="7" type="ORF">ACHHYP_02005</name>
</gene>
<feature type="signal peptide" evidence="6">
    <location>
        <begin position="1"/>
        <end position="18"/>
    </location>
</feature>
<dbReference type="InterPro" id="IPR017853">
    <property type="entry name" value="GH"/>
</dbReference>
<proteinExistence type="inferred from homology"/>
<evidence type="ECO:0000313" key="7">
    <source>
        <dbReference type="EMBL" id="OQR93963.1"/>
    </source>
</evidence>
<dbReference type="Gene3D" id="3.20.20.80">
    <property type="entry name" value="Glycosidases"/>
    <property type="match status" value="1"/>
</dbReference>
<keyword evidence="3" id="KW-0677">Repeat</keyword>
<dbReference type="CDD" id="cd00054">
    <property type="entry name" value="EGF_CA"/>
    <property type="match status" value="1"/>
</dbReference>
<dbReference type="SUPFAM" id="SSF51445">
    <property type="entry name" value="(Trans)glycosidases"/>
    <property type="match status" value="1"/>
</dbReference>
<keyword evidence="2 6" id="KW-0732">Signal</keyword>
<dbReference type="SUPFAM" id="SSF82185">
    <property type="entry name" value="Histone H3 K4-specific methyltransferase SET7/9 N-terminal domain"/>
    <property type="match status" value="1"/>
</dbReference>
<protein>
    <submittedName>
        <fullName evidence="7">Glycoside hydrolase</fullName>
    </submittedName>
</protein>
<name>A0A1V9Z7J0_ACHHY</name>
<feature type="chain" id="PRO_5025645776" evidence="6">
    <location>
        <begin position="19"/>
        <end position="894"/>
    </location>
</feature>
<evidence type="ECO:0000256" key="4">
    <source>
        <dbReference type="ARBA" id="ARBA00023157"/>
    </source>
</evidence>
<keyword evidence="8" id="KW-1185">Reference proteome</keyword>
<dbReference type="InterPro" id="IPR004886">
    <property type="entry name" value="Glucanosyltransferase"/>
</dbReference>
<accession>A0A1V9Z7J0</accession>
<evidence type="ECO:0000313" key="8">
    <source>
        <dbReference type="Proteomes" id="UP000243579"/>
    </source>
</evidence>
<keyword evidence="4" id="KW-1015">Disulfide bond</keyword>
<dbReference type="Gene3D" id="2.20.110.10">
    <property type="entry name" value="Histone H3 K4-specific methyltransferase SET7/9 N-terminal domain"/>
    <property type="match status" value="1"/>
</dbReference>
<dbReference type="GO" id="GO:0005886">
    <property type="term" value="C:plasma membrane"/>
    <property type="evidence" value="ECO:0007669"/>
    <property type="project" value="TreeGrafter"/>
</dbReference>
<dbReference type="GO" id="GO:0034411">
    <property type="term" value="P:cell wall (1-&gt;3)-beta-D-glucan biosynthetic process"/>
    <property type="evidence" value="ECO:0007669"/>
    <property type="project" value="TreeGrafter"/>
</dbReference>
<dbReference type="GO" id="GO:0016787">
    <property type="term" value="F:hydrolase activity"/>
    <property type="evidence" value="ECO:0007669"/>
    <property type="project" value="UniProtKB-KW"/>
</dbReference>
<organism evidence="7 8">
    <name type="scientific">Achlya hypogyna</name>
    <name type="common">Oomycete</name>
    <name type="synonym">Protoachlya hypogyna</name>
    <dbReference type="NCBI Taxonomy" id="1202772"/>
    <lineage>
        <taxon>Eukaryota</taxon>
        <taxon>Sar</taxon>
        <taxon>Stramenopiles</taxon>
        <taxon>Oomycota</taxon>
        <taxon>Saprolegniomycetes</taxon>
        <taxon>Saprolegniales</taxon>
        <taxon>Achlyaceae</taxon>
        <taxon>Achlya</taxon>
    </lineage>
</organism>
<evidence type="ECO:0000256" key="6">
    <source>
        <dbReference type="SAM" id="SignalP"/>
    </source>
</evidence>
<comment type="caution">
    <text evidence="7">The sequence shown here is derived from an EMBL/GenBank/DDBJ whole genome shotgun (WGS) entry which is preliminary data.</text>
</comment>
<dbReference type="AlphaFoldDB" id="A0A1V9Z7J0"/>
<keyword evidence="7" id="KW-0378">Hydrolase</keyword>
<dbReference type="PANTHER" id="PTHR31468:SF2">
    <property type="entry name" value="1,3-BETA-GLUCANOSYLTRANSFERASE GAS1"/>
    <property type="match status" value="1"/>
</dbReference>
<dbReference type="STRING" id="1202772.A0A1V9Z7J0"/>
<dbReference type="GO" id="GO:0042124">
    <property type="term" value="F:1,3-beta-glucanosyltransferase activity"/>
    <property type="evidence" value="ECO:0007669"/>
    <property type="project" value="TreeGrafter"/>
</dbReference>
<keyword evidence="5" id="KW-0325">Glycoprotein</keyword>
<evidence type="ECO:0000256" key="3">
    <source>
        <dbReference type="ARBA" id="ARBA00022737"/>
    </source>
</evidence>
<dbReference type="Pfam" id="PF03198">
    <property type="entry name" value="Glyco_hydro_72"/>
    <property type="match status" value="1"/>
</dbReference>
<evidence type="ECO:0000256" key="2">
    <source>
        <dbReference type="ARBA" id="ARBA00022729"/>
    </source>
</evidence>
<reference evidence="7 8" key="1">
    <citation type="journal article" date="2014" name="Genome Biol. Evol.">
        <title>The secreted proteins of Achlya hypogyna and Thraustotheca clavata identify the ancestral oomycete secretome and reveal gene acquisitions by horizontal gene transfer.</title>
        <authorList>
            <person name="Misner I."/>
            <person name="Blouin N."/>
            <person name="Leonard G."/>
            <person name="Richards T.A."/>
            <person name="Lane C.E."/>
        </authorList>
    </citation>
    <scope>NUCLEOTIDE SEQUENCE [LARGE SCALE GENOMIC DNA]</scope>
    <source>
        <strain evidence="7 8">ATCC 48635</strain>
    </source>
</reference>
<dbReference type="Proteomes" id="UP000243579">
    <property type="component" value="Unassembled WGS sequence"/>
</dbReference>
<evidence type="ECO:0000256" key="5">
    <source>
        <dbReference type="ARBA" id="ARBA00023180"/>
    </source>
</evidence>
<dbReference type="PANTHER" id="PTHR31468">
    <property type="entry name" value="1,3-BETA-GLUCANOSYLTRANSFERASE GAS1"/>
    <property type="match status" value="1"/>
</dbReference>
<comment type="similarity">
    <text evidence="1">Belongs to the glycosyl hydrolase 72 family.</text>
</comment>
<dbReference type="SMART" id="SM00698">
    <property type="entry name" value="MORN"/>
    <property type="match status" value="1"/>
</dbReference>
<dbReference type="EMBL" id="JNBR01000385">
    <property type="protein sequence ID" value="OQR93963.1"/>
    <property type="molecule type" value="Genomic_DNA"/>
</dbReference>
<dbReference type="OrthoDB" id="421038at2759"/>
<evidence type="ECO:0000256" key="1">
    <source>
        <dbReference type="ARBA" id="ARBA00007528"/>
    </source>
</evidence>
<sequence>MVRSCALFALALVQTACALAPIIVRGNYMYNSETGDRFFMRGMTYEYDVSDDNYATKSKAAIARAVTDFNGTLNVLRIYNVNPEKSYKDFMTDMEAEGIYVMASASPSNDAYFGSYRYSTITKNLAADSSPTNCYPSYLLNFGKRIAQAFSQYNNTLGLVMANEVMQASLRPAACVKQYVADLKNWMRAKSTNMRVLPLAYAAADSSYSGEKGDPAASSPPAADEYAVVKIQGLLCGDSMVDGVMMQSIDIYLINEYRWCNSNNFGNSYQRLLNLAKGVPIVMGLGEYGCDLVSPRTFEMVPYLFDDSATSKGFTDVYSGGFAYSFGEATLPKGSKFPLFTGGDSAINGMPGTTPTESYANILKQFKANPTAGFAKAAWQPTDKCAWTPSIPTTVDASNKRAASGWILSTCDAVKVISTDTWITPSREGMICNDQGGTCDVKVPAVAAGIPTQKSICNRADNVTMGGSTCVTKGDCKNNAACTNGKCVCKGCFSGPTCGIAIAGCSGTPGGGNTDSDSTPSTSGAAVVHGALSVAVLVATILAIMYASATDPRLEFPFDPFKELYKHDAAIGWPEYPYKHNVLNLVQQRVPGCSQLQAAGALLVGHGDVAKAIGAFAVTPDARDLESRFLTERSAFQSAKQAYIRESTARVRQQLEVVAKREQLAADVAKDTAFRLSIKAIRYTNGDKYEGQVQDRNGVLVPHGSGTMLVRDRTKPVDPLQNHLVPKYTGTWVGGLHHGQGRYYWDDNSSWEGPFVTDEMHGKGLFFAARSPDEDEDDPDAVVQGRVRYYCKGRHVCWGDGEHVAFSVAAVALLDLVLNSRVRVHQALSSTHGATMQSRPAPPRREPLEGSLVAYDAALDLHCVRLADASERWLHLGGLDVELLAPRPIGPYVG</sequence>